<dbReference type="Gene3D" id="1.20.1270.180">
    <property type="match status" value="1"/>
</dbReference>
<name>A0A3M3BVL8_PSESJ</name>
<feature type="domain" description="Lysozyme inhibitor LprI-like N-terminal" evidence="1">
    <location>
        <begin position="110"/>
        <end position="211"/>
    </location>
</feature>
<proteinExistence type="predicted"/>
<dbReference type="EMBL" id="RBPQ01000110">
    <property type="protein sequence ID" value="RMO28682.1"/>
    <property type="molecule type" value="Genomic_DNA"/>
</dbReference>
<dbReference type="InterPro" id="IPR009739">
    <property type="entry name" value="LprI-like_N"/>
</dbReference>
<dbReference type="AlphaFoldDB" id="A0A3M3BVL8"/>
<evidence type="ECO:0000259" key="1">
    <source>
        <dbReference type="Pfam" id="PF07007"/>
    </source>
</evidence>
<evidence type="ECO:0000313" key="3">
    <source>
        <dbReference type="Proteomes" id="UP000276886"/>
    </source>
</evidence>
<gene>
    <name evidence="2" type="ORF">ALQ44_01055</name>
</gene>
<dbReference type="Pfam" id="PF07007">
    <property type="entry name" value="LprI"/>
    <property type="match status" value="1"/>
</dbReference>
<evidence type="ECO:0000313" key="2">
    <source>
        <dbReference type="EMBL" id="RMO28682.1"/>
    </source>
</evidence>
<comment type="caution">
    <text evidence="2">The sequence shown here is derived from an EMBL/GenBank/DDBJ whole genome shotgun (WGS) entry which is preliminary data.</text>
</comment>
<accession>A0A3M3BVL8</accession>
<reference evidence="2 3" key="1">
    <citation type="submission" date="2018-08" db="EMBL/GenBank/DDBJ databases">
        <title>Recombination of ecologically and evolutionarily significant loci maintains genetic cohesion in the Pseudomonas syringae species complex.</title>
        <authorList>
            <person name="Dillon M."/>
            <person name="Thakur S."/>
            <person name="Almeida R.N.D."/>
            <person name="Weir B.S."/>
            <person name="Guttman D.S."/>
        </authorList>
    </citation>
    <scope>NUCLEOTIDE SEQUENCE [LARGE SCALE GENOMIC DNA]</scope>
    <source>
        <strain evidence="2 3">ICMP 2788</strain>
    </source>
</reference>
<protein>
    <recommendedName>
        <fullName evidence="1">Lysozyme inhibitor LprI-like N-terminal domain-containing protein</fullName>
    </recommendedName>
</protein>
<sequence length="217" mass="23353">MRLGSSGCPLFDSGAPNRLSALMGSAYAGGSGEPGAKTTGGLPKASRCDKGGRRVVVRCRKPVQCLALETESSLSMDRSDSMKTFLLTLALMTTAVTGVHAAQNPDASPCDGVEDDKQTLECSAYSRTTAEQLLKENFDNLLKRVQSQFVANKTQFNDFTSKLKTAQQAWEKLRDADCAVEVFPSAAGSKAFTISENDCVARMSDERSEYLESIAQE</sequence>
<dbReference type="Proteomes" id="UP000276886">
    <property type="component" value="Unassembled WGS sequence"/>
</dbReference>
<organism evidence="2 3">
    <name type="scientific">Pseudomonas syringae pv. pisi</name>
    <dbReference type="NCBI Taxonomy" id="59510"/>
    <lineage>
        <taxon>Bacteria</taxon>
        <taxon>Pseudomonadati</taxon>
        <taxon>Pseudomonadota</taxon>
        <taxon>Gammaproteobacteria</taxon>
        <taxon>Pseudomonadales</taxon>
        <taxon>Pseudomonadaceae</taxon>
        <taxon>Pseudomonas</taxon>
        <taxon>Pseudomonas syringae</taxon>
    </lineage>
</organism>